<dbReference type="GO" id="GO:0005737">
    <property type="term" value="C:cytoplasm"/>
    <property type="evidence" value="ECO:0007669"/>
    <property type="project" value="UniProtKB-SubCell"/>
</dbReference>
<dbReference type="SUPFAM" id="SSF50156">
    <property type="entry name" value="PDZ domain-like"/>
    <property type="match status" value="1"/>
</dbReference>
<dbReference type="SUPFAM" id="SSF69304">
    <property type="entry name" value="Tricorn protease N-terminal domain"/>
    <property type="match status" value="2"/>
</dbReference>
<feature type="region of interest" description="Disordered" evidence="9">
    <location>
        <begin position="541"/>
        <end position="578"/>
    </location>
</feature>
<dbReference type="PANTHER" id="PTHR43253:SF1">
    <property type="entry name" value="TRICORN PROTEASE HOMOLOG 2-RELATED"/>
    <property type="match status" value="1"/>
</dbReference>
<keyword evidence="10" id="KW-0732">Signal</keyword>
<feature type="signal peptide" evidence="10">
    <location>
        <begin position="1"/>
        <end position="21"/>
    </location>
</feature>
<dbReference type="PANTHER" id="PTHR43253">
    <property type="entry name" value="TRICORN PROTEASE HOMOLOG 2-RELATED"/>
    <property type="match status" value="1"/>
</dbReference>
<dbReference type="InterPro" id="IPR028204">
    <property type="entry name" value="Tricorn_C1"/>
</dbReference>
<accession>A0AAP2GV55</accession>
<comment type="function">
    <text evidence="7">Degrades oligopeptides.</text>
</comment>
<feature type="chain" id="PRO_5042892492" description="Tricorn protease homolog" evidence="10">
    <location>
        <begin position="22"/>
        <end position="1090"/>
    </location>
</feature>
<keyword evidence="13" id="KW-1185">Reference proteome</keyword>
<dbReference type="InterPro" id="IPR012393">
    <property type="entry name" value="Tricorn_protease"/>
</dbReference>
<evidence type="ECO:0000256" key="8">
    <source>
        <dbReference type="PIRSR" id="PIRSR036421-1"/>
    </source>
</evidence>
<evidence type="ECO:0000313" key="12">
    <source>
        <dbReference type="EMBL" id="MBT1710443.1"/>
    </source>
</evidence>
<dbReference type="Gene3D" id="2.130.10.10">
    <property type="entry name" value="YVTN repeat-like/Quinoprotein amine dehydrogenase"/>
    <property type="match status" value="1"/>
</dbReference>
<evidence type="ECO:0000259" key="11">
    <source>
        <dbReference type="SMART" id="SM00245"/>
    </source>
</evidence>
<evidence type="ECO:0000256" key="6">
    <source>
        <dbReference type="ARBA" id="ARBA00022825"/>
    </source>
</evidence>
<dbReference type="GO" id="GO:0006508">
    <property type="term" value="P:proteolysis"/>
    <property type="evidence" value="ECO:0007669"/>
    <property type="project" value="UniProtKB-UniRule"/>
</dbReference>
<feature type="domain" description="Tail specific protease" evidence="11">
    <location>
        <begin position="860"/>
        <end position="1049"/>
    </location>
</feature>
<dbReference type="InterPro" id="IPR005151">
    <property type="entry name" value="Tail-specific_protease"/>
</dbReference>
<feature type="active site" description="Charge relay system" evidence="8">
    <location>
        <position position="1038"/>
    </location>
</feature>
<evidence type="ECO:0000256" key="2">
    <source>
        <dbReference type="ARBA" id="ARBA00008524"/>
    </source>
</evidence>
<comment type="subcellular location">
    <subcellularLocation>
        <location evidence="1 7">Cytoplasm</location>
    </subcellularLocation>
</comment>
<dbReference type="Pfam" id="PF26550">
    <property type="entry name" value="Tricorn_2nd"/>
    <property type="match status" value="1"/>
</dbReference>
<dbReference type="InterPro" id="IPR029045">
    <property type="entry name" value="ClpP/crotonase-like_dom_sf"/>
</dbReference>
<dbReference type="EMBL" id="JAHESE010000022">
    <property type="protein sequence ID" value="MBT1710443.1"/>
    <property type="molecule type" value="Genomic_DNA"/>
</dbReference>
<organism evidence="12 13">
    <name type="scientific">Dawidia cretensis</name>
    <dbReference type="NCBI Taxonomy" id="2782350"/>
    <lineage>
        <taxon>Bacteria</taxon>
        <taxon>Pseudomonadati</taxon>
        <taxon>Bacteroidota</taxon>
        <taxon>Cytophagia</taxon>
        <taxon>Cytophagales</taxon>
        <taxon>Chryseotaleaceae</taxon>
        <taxon>Dawidia</taxon>
    </lineage>
</organism>
<dbReference type="SUPFAM" id="SSF52096">
    <property type="entry name" value="ClpP/crotonase"/>
    <property type="match status" value="1"/>
</dbReference>
<evidence type="ECO:0000256" key="5">
    <source>
        <dbReference type="ARBA" id="ARBA00022801"/>
    </source>
</evidence>
<sequence>MKKIHLLTLMLVGLLSHGAMAQIDAGLFRYPDVSQTHIVFTYANDLWVVPKTGGVASRLSSPAGVEVYPKFSPDGKAIAFTGNYDGNYDIYTLPTLGGVPARLTYHGGTDRVVDWFPDGQHILFASGREAGRERFNQFFKLKPNGGLPEKLPMPYAEFGSVSPDGKQVALTFRSQIGRNWKRYRGGWNAEIHLFNLETLASENISATTDAADELPMWHGTSIYFLTDRGPDNRMNLWEYNTTTKAFQQLTHYADYDVHFPSLGPEDIVFEQAGKLFLFNLASRKAQEVKVSVVTDGLALKPTIQNVGQPQHAFISADAKRVLVEARGEVFSVPAEDGFVKNLTQSPGVAERYPSWSPDGKYIAYWSDRSGEYELTLRDTKSDATERKLTAYGAGFRYKLYWSPDSKKVAFIDKAMRIKIYDVATNQTVEADHGLRMMHYDLEDFAASWSADSRWLAFDHDLVNGHQGVFLFDYTNRKLTQVTGGYYTARKPVFDPEGKYLYLLTNQFFQPVYSDIDNTFVYPNSTKIAAISLKKSTPSPLAPKNDVVDVKADEAASDAKEKDKKKKGKEDKKEESKDDKVAKVEIDLDGLESRLVLLPMNPGNYGNLGAMKGKVVYHQMPNTGAEDQRKPLKYFDLEKREQKTFSDQVDWYQIAANGEKILIGKDDNLYIIKAEENQSADKALRLSEMQMFIDPREEWKQILVDAWRLERDYFYDPTMHGVNWAAVKDQYLKMLTGALTREEVNYVLGEMIGELNASHTYKGGGAEEDSKHYSVGYLGIDWQVDGSYYKVKKIIRGAAWDAEVRSPLDLPGVEIKEGNYILAVNGVKLTTALDPYAAFQGLAGKAVEITYNTTASFTGAKTAIVETLFDEARLRHLAWIEQNRKRVEDATGGAAGYIYVRSTGVDGQNELIRQFNAQMDKKSLVIDERFNNGGQIPDRFIELLNRPPLVFWAIRDGASWPWPPAGNFGPKVMLINGWSGSGGDAFPDYFRKAGLGPLIGARTWGGLIGISGVPGLIDGGGVTVPTFRMYNIDGTWFKEGHGVDPDIAVPEDLTQGAKGVDTQLERGITEIQSQLKTKGFTVPKVPAYEVR</sequence>
<evidence type="ECO:0000256" key="9">
    <source>
        <dbReference type="SAM" id="MobiDB-lite"/>
    </source>
</evidence>
<keyword evidence="3 7" id="KW-0963">Cytoplasm</keyword>
<dbReference type="PIRSF" id="PIRSF036421">
    <property type="entry name" value="Tricorn_protease"/>
    <property type="match status" value="1"/>
</dbReference>
<dbReference type="Proteomes" id="UP001319080">
    <property type="component" value="Unassembled WGS sequence"/>
</dbReference>
<evidence type="ECO:0000256" key="10">
    <source>
        <dbReference type="SAM" id="SignalP"/>
    </source>
</evidence>
<dbReference type="Gene3D" id="3.30.750.44">
    <property type="match status" value="1"/>
</dbReference>
<evidence type="ECO:0000313" key="13">
    <source>
        <dbReference type="Proteomes" id="UP001319080"/>
    </source>
</evidence>
<feature type="compositionally biased region" description="Basic and acidic residues" evidence="9">
    <location>
        <begin position="545"/>
        <end position="578"/>
    </location>
</feature>
<name>A0AAP2GV55_9BACT</name>
<evidence type="ECO:0000256" key="4">
    <source>
        <dbReference type="ARBA" id="ARBA00022670"/>
    </source>
</evidence>
<dbReference type="Gene3D" id="2.30.42.10">
    <property type="match status" value="1"/>
</dbReference>
<dbReference type="Gene3D" id="3.90.226.10">
    <property type="entry name" value="2-enoyl-CoA Hydratase, Chain A, domain 1"/>
    <property type="match status" value="1"/>
</dbReference>
<dbReference type="SMART" id="SM00245">
    <property type="entry name" value="TSPc"/>
    <property type="match status" value="1"/>
</dbReference>
<dbReference type="InterPro" id="IPR029414">
    <property type="entry name" value="Tricorn_PDZ"/>
</dbReference>
<dbReference type="Pfam" id="PF14684">
    <property type="entry name" value="Tricorn_C1"/>
    <property type="match status" value="1"/>
</dbReference>
<feature type="active site" description="Charge relay system" evidence="8">
    <location>
        <position position="758"/>
    </location>
</feature>
<evidence type="ECO:0000256" key="7">
    <source>
        <dbReference type="PIRNR" id="PIRNR036421"/>
    </source>
</evidence>
<reference evidence="12 13" key="1">
    <citation type="submission" date="2021-05" db="EMBL/GenBank/DDBJ databases">
        <title>A Polyphasic approach of four new species of the genus Ohtaekwangia: Ohtaekwangia histidinii sp. nov., Ohtaekwangia cretensis sp. nov., Ohtaekwangia indiensis sp. nov., Ohtaekwangia reichenbachii sp. nov. from diverse environment.</title>
        <authorList>
            <person name="Octaviana S."/>
        </authorList>
    </citation>
    <scope>NUCLEOTIDE SEQUENCE [LARGE SCALE GENOMIC DNA]</scope>
    <source>
        <strain evidence="12 13">PWU5</strain>
    </source>
</reference>
<proteinExistence type="inferred from homology"/>
<dbReference type="EC" id="3.4.21.-" evidence="7"/>
<dbReference type="Gene3D" id="2.120.10.60">
    <property type="entry name" value="Tricorn protease N-terminal domain"/>
    <property type="match status" value="1"/>
</dbReference>
<keyword evidence="5 7" id="KW-0378">Hydrolase</keyword>
<comment type="similarity">
    <text evidence="2 7">Belongs to the peptidase S41B family.</text>
</comment>
<dbReference type="Pfam" id="PF26549">
    <property type="entry name" value="Tricorn_N"/>
    <property type="match status" value="1"/>
</dbReference>
<dbReference type="AlphaFoldDB" id="A0AAP2GV55"/>
<evidence type="ECO:0000256" key="3">
    <source>
        <dbReference type="ARBA" id="ARBA00022490"/>
    </source>
</evidence>
<evidence type="ECO:0000256" key="1">
    <source>
        <dbReference type="ARBA" id="ARBA00004496"/>
    </source>
</evidence>
<keyword evidence="6 7" id="KW-0720">Serine protease</keyword>
<keyword evidence="4 7" id="KW-0645">Protease</keyword>
<gene>
    <name evidence="12" type="ORF">KK062_19520</name>
</gene>
<protein>
    <recommendedName>
        <fullName evidence="7">Tricorn protease homolog</fullName>
        <ecNumber evidence="7">3.4.21.-</ecNumber>
    </recommendedName>
</protein>
<dbReference type="GO" id="GO:0008236">
    <property type="term" value="F:serine-type peptidase activity"/>
    <property type="evidence" value="ECO:0007669"/>
    <property type="project" value="UniProtKB-UniRule"/>
</dbReference>
<feature type="active site" description="Nucleophile" evidence="8">
    <location>
        <position position="980"/>
    </location>
</feature>
<dbReference type="CDD" id="cd07562">
    <property type="entry name" value="Peptidase_S41_TRI"/>
    <property type="match status" value="1"/>
</dbReference>
<dbReference type="InterPro" id="IPR036034">
    <property type="entry name" value="PDZ_sf"/>
</dbReference>
<dbReference type="RefSeq" id="WP_254086015.1">
    <property type="nucleotide sequence ID" value="NZ_JAHESE010000022.1"/>
</dbReference>
<comment type="caution">
    <text evidence="12">The sequence shown here is derived from an EMBL/GenBank/DDBJ whole genome shotgun (WGS) entry which is preliminary data.</text>
</comment>
<dbReference type="Pfam" id="PF14685">
    <property type="entry name" value="PDZ_Tricorn"/>
    <property type="match status" value="1"/>
</dbReference>
<dbReference type="InterPro" id="IPR015943">
    <property type="entry name" value="WD40/YVTN_repeat-like_dom_sf"/>
</dbReference>
<dbReference type="Pfam" id="PF03572">
    <property type="entry name" value="Peptidase_S41"/>
    <property type="match status" value="1"/>
</dbReference>